<accession>A0AAP0RYW2</accession>
<keyword evidence="3" id="KW-0812">Transmembrane</keyword>
<evidence type="ECO:0008006" key="6">
    <source>
        <dbReference type="Google" id="ProtNLM"/>
    </source>
</evidence>
<reference evidence="4 5" key="1">
    <citation type="journal article" date="2024" name="Plant J.">
        <title>Genome sequences and population genomics reveal climatic adaptation and genomic divergence between two closely related sweetgum species.</title>
        <authorList>
            <person name="Xu W.Q."/>
            <person name="Ren C.Q."/>
            <person name="Zhang X.Y."/>
            <person name="Comes H.P."/>
            <person name="Liu X.H."/>
            <person name="Li Y.G."/>
            <person name="Kettle C.J."/>
            <person name="Jalonen R."/>
            <person name="Gaisberger H."/>
            <person name="Ma Y.Z."/>
            <person name="Qiu Y.X."/>
        </authorList>
    </citation>
    <scope>NUCLEOTIDE SEQUENCE [LARGE SCALE GENOMIC DNA]</scope>
    <source>
        <strain evidence="4">Hangzhou</strain>
    </source>
</reference>
<dbReference type="PANTHER" id="PTHR10353:SF28">
    <property type="entry name" value="BETA-GLUCOSIDASE 44"/>
    <property type="match status" value="1"/>
</dbReference>
<dbReference type="EMBL" id="JBBPBK010000003">
    <property type="protein sequence ID" value="KAK9287760.1"/>
    <property type="molecule type" value="Genomic_DNA"/>
</dbReference>
<evidence type="ECO:0000256" key="2">
    <source>
        <dbReference type="RuleBase" id="RU003690"/>
    </source>
</evidence>
<dbReference type="InterPro" id="IPR017853">
    <property type="entry name" value="GH"/>
</dbReference>
<dbReference type="GO" id="GO:0008422">
    <property type="term" value="F:beta-glucosidase activity"/>
    <property type="evidence" value="ECO:0007669"/>
    <property type="project" value="TreeGrafter"/>
</dbReference>
<comment type="similarity">
    <text evidence="1 2">Belongs to the glycosyl hydrolase 1 family.</text>
</comment>
<dbReference type="AlphaFoldDB" id="A0AAP0RYW2"/>
<keyword evidence="3" id="KW-1133">Transmembrane helix</keyword>
<dbReference type="Proteomes" id="UP001415857">
    <property type="component" value="Unassembled WGS sequence"/>
</dbReference>
<evidence type="ECO:0000313" key="5">
    <source>
        <dbReference type="Proteomes" id="UP001415857"/>
    </source>
</evidence>
<evidence type="ECO:0000256" key="3">
    <source>
        <dbReference type="SAM" id="Phobius"/>
    </source>
</evidence>
<comment type="caution">
    <text evidence="4">The sequence shown here is derived from an EMBL/GenBank/DDBJ whole genome shotgun (WGS) entry which is preliminary data.</text>
</comment>
<name>A0AAP0RYW2_LIQFO</name>
<evidence type="ECO:0000313" key="4">
    <source>
        <dbReference type="EMBL" id="KAK9287760.1"/>
    </source>
</evidence>
<dbReference type="PRINTS" id="PR00131">
    <property type="entry name" value="GLHYDRLASE1"/>
</dbReference>
<keyword evidence="3" id="KW-0472">Membrane</keyword>
<dbReference type="GO" id="GO:0005975">
    <property type="term" value="P:carbohydrate metabolic process"/>
    <property type="evidence" value="ECO:0007669"/>
    <property type="project" value="InterPro"/>
</dbReference>
<dbReference type="InterPro" id="IPR001360">
    <property type="entry name" value="Glyco_hydro_1"/>
</dbReference>
<keyword evidence="5" id="KW-1185">Reference proteome</keyword>
<evidence type="ECO:0000256" key="1">
    <source>
        <dbReference type="ARBA" id="ARBA00010838"/>
    </source>
</evidence>
<sequence length="340" mass="38870">MKALRPKLGYSVNDFLNSIDGVRAFPIRKVKMRDLKTWQAPPAGSLKFNVDGSARGKPGLGGIGGALGDSSDSVHCLILFVVFRHETREVNSMADFLAKEGVDRLVPFLGLAVILGMTLVLILQWCTLCFFVDLAWFIHPIVYGEYPRTIQDIVGKRLPKFTEEEVKMVKGSMDFVGINQYTAYYIYDPHQEKPKVLGYQQDWNAGFALIEYLQANSYWLYNVPWGLYKAITYIKEHYGNPNVILSENGMDDPGNVTLPKGLHDTTRINFYKGYLTQLKKAIDDGANVTGYFAWSLVDNFEWRSGYTSRFGIVYVDFKTLKRYPKMSAYWFKKLLQKEKH</sequence>
<dbReference type="PANTHER" id="PTHR10353">
    <property type="entry name" value="GLYCOSYL HYDROLASE"/>
    <property type="match status" value="1"/>
</dbReference>
<dbReference type="SUPFAM" id="SSF51445">
    <property type="entry name" value="(Trans)glycosidases"/>
    <property type="match status" value="1"/>
</dbReference>
<organism evidence="4 5">
    <name type="scientific">Liquidambar formosana</name>
    <name type="common">Formosan gum</name>
    <dbReference type="NCBI Taxonomy" id="63359"/>
    <lineage>
        <taxon>Eukaryota</taxon>
        <taxon>Viridiplantae</taxon>
        <taxon>Streptophyta</taxon>
        <taxon>Embryophyta</taxon>
        <taxon>Tracheophyta</taxon>
        <taxon>Spermatophyta</taxon>
        <taxon>Magnoliopsida</taxon>
        <taxon>eudicotyledons</taxon>
        <taxon>Gunneridae</taxon>
        <taxon>Pentapetalae</taxon>
        <taxon>Saxifragales</taxon>
        <taxon>Altingiaceae</taxon>
        <taxon>Liquidambar</taxon>
    </lineage>
</organism>
<protein>
    <recommendedName>
        <fullName evidence="6">Beta-glucosidase</fullName>
    </recommendedName>
</protein>
<feature type="transmembrane region" description="Helical" evidence="3">
    <location>
        <begin position="105"/>
        <end position="125"/>
    </location>
</feature>
<gene>
    <name evidence="4" type="ORF">L1049_016200</name>
</gene>
<proteinExistence type="inferred from homology"/>
<dbReference type="Pfam" id="PF00232">
    <property type="entry name" value="Glyco_hydro_1"/>
    <property type="match status" value="1"/>
</dbReference>
<dbReference type="Gene3D" id="3.20.20.80">
    <property type="entry name" value="Glycosidases"/>
    <property type="match status" value="1"/>
</dbReference>